<evidence type="ECO:0000256" key="5">
    <source>
        <dbReference type="ARBA" id="ARBA00022832"/>
    </source>
</evidence>
<dbReference type="Gene3D" id="3.40.47.10">
    <property type="match status" value="1"/>
</dbReference>
<keyword evidence="7" id="KW-0511">Multifunctional enzyme</keyword>
<dbReference type="Gene3D" id="3.30.70.3290">
    <property type="match status" value="1"/>
</dbReference>
<dbReference type="Gene3D" id="3.30.559.30">
    <property type="entry name" value="Nonribosomal peptide synthetase, condensation domain"/>
    <property type="match status" value="1"/>
</dbReference>
<dbReference type="GO" id="GO:0031177">
    <property type="term" value="F:phosphopantetheine binding"/>
    <property type="evidence" value="ECO:0007669"/>
    <property type="project" value="InterPro"/>
</dbReference>
<dbReference type="GO" id="GO:0006633">
    <property type="term" value="P:fatty acid biosynthetic process"/>
    <property type="evidence" value="ECO:0007669"/>
    <property type="project" value="InterPro"/>
</dbReference>
<dbReference type="InterPro" id="IPR001227">
    <property type="entry name" value="Ac_transferase_dom_sf"/>
</dbReference>
<dbReference type="Pfam" id="PF00550">
    <property type="entry name" value="PP-binding"/>
    <property type="match status" value="1"/>
</dbReference>
<dbReference type="InterPro" id="IPR016035">
    <property type="entry name" value="Acyl_Trfase/lysoPLipase"/>
</dbReference>
<protein>
    <submittedName>
        <fullName evidence="10">Phthiocerol/phenolphthiocerol synthesis polyketide synthase type I PpsE</fullName>
        <ecNumber evidence="10">2.3.1.41</ecNumber>
    </submittedName>
</protein>
<keyword evidence="11" id="KW-1185">Reference proteome</keyword>
<dbReference type="EC" id="2.3.1.41" evidence="10"/>
<comment type="cofactor">
    <cofactor evidence="1">
        <name>pantetheine 4'-phosphate</name>
        <dbReference type="ChEBI" id="CHEBI:47942"/>
    </cofactor>
</comment>
<accession>A0A5S9PQZ7</accession>
<dbReference type="SMART" id="SM00827">
    <property type="entry name" value="PKS_AT"/>
    <property type="match status" value="1"/>
</dbReference>
<dbReference type="GO" id="GO:0004312">
    <property type="term" value="F:fatty acid synthase activity"/>
    <property type="evidence" value="ECO:0007669"/>
    <property type="project" value="TreeGrafter"/>
</dbReference>
<dbReference type="InterPro" id="IPR018201">
    <property type="entry name" value="Ketoacyl_synth_AS"/>
</dbReference>
<dbReference type="InterPro" id="IPR050091">
    <property type="entry name" value="PKS_NRPS_Biosynth_Enz"/>
</dbReference>
<dbReference type="PROSITE" id="PS50075">
    <property type="entry name" value="CARRIER"/>
    <property type="match status" value="1"/>
</dbReference>
<feature type="domain" description="Carrier" evidence="8">
    <location>
        <begin position="937"/>
        <end position="1011"/>
    </location>
</feature>
<dbReference type="InterPro" id="IPR032821">
    <property type="entry name" value="PKS_assoc"/>
</dbReference>
<dbReference type="InterPro" id="IPR023213">
    <property type="entry name" value="CAT-like_dom_sf"/>
</dbReference>
<dbReference type="InterPro" id="IPR020841">
    <property type="entry name" value="PKS_Beta-ketoAc_synthase_dom"/>
</dbReference>
<evidence type="ECO:0000259" key="8">
    <source>
        <dbReference type="PROSITE" id="PS50075"/>
    </source>
</evidence>
<dbReference type="PANTHER" id="PTHR43775">
    <property type="entry name" value="FATTY ACID SYNTHASE"/>
    <property type="match status" value="1"/>
</dbReference>
<evidence type="ECO:0000313" key="10">
    <source>
        <dbReference type="EMBL" id="CAA0107096.1"/>
    </source>
</evidence>
<dbReference type="InterPro" id="IPR014043">
    <property type="entry name" value="Acyl_transferase_dom"/>
</dbReference>
<dbReference type="GO" id="GO:0071770">
    <property type="term" value="P:DIM/DIP cell wall layer assembly"/>
    <property type="evidence" value="ECO:0007669"/>
    <property type="project" value="TreeGrafter"/>
</dbReference>
<dbReference type="GO" id="GO:0005737">
    <property type="term" value="C:cytoplasm"/>
    <property type="evidence" value="ECO:0007669"/>
    <property type="project" value="TreeGrafter"/>
</dbReference>
<dbReference type="FunFam" id="3.40.47.10:FF:000042">
    <property type="entry name" value="Polyketide synthase Pks13"/>
    <property type="match status" value="1"/>
</dbReference>
<dbReference type="InterPro" id="IPR016036">
    <property type="entry name" value="Malonyl_transacylase_ACP-bd"/>
</dbReference>
<keyword evidence="4 10" id="KW-0808">Transferase</keyword>
<dbReference type="InterPro" id="IPR016039">
    <property type="entry name" value="Thiolase-like"/>
</dbReference>
<dbReference type="Pfam" id="PF00668">
    <property type="entry name" value="Condensation"/>
    <property type="match status" value="1"/>
</dbReference>
<evidence type="ECO:0000259" key="9">
    <source>
        <dbReference type="PROSITE" id="PS52004"/>
    </source>
</evidence>
<dbReference type="SUPFAM" id="SSF52151">
    <property type="entry name" value="FabD/lysophospholipase-like"/>
    <property type="match status" value="1"/>
</dbReference>
<dbReference type="Gene3D" id="3.30.559.10">
    <property type="entry name" value="Chloramphenicol acetyltransferase-like domain"/>
    <property type="match status" value="1"/>
</dbReference>
<feature type="domain" description="Ketosynthase family 3 (KS3)" evidence="9">
    <location>
        <begin position="15"/>
        <end position="448"/>
    </location>
</feature>
<dbReference type="SUPFAM" id="SSF47336">
    <property type="entry name" value="ACP-like"/>
    <property type="match status" value="1"/>
</dbReference>
<dbReference type="InterPro" id="IPR014030">
    <property type="entry name" value="Ketoacyl_synth_N"/>
</dbReference>
<keyword evidence="2" id="KW-0596">Phosphopantetheine</keyword>
<dbReference type="Gene3D" id="3.40.366.10">
    <property type="entry name" value="Malonyl-Coenzyme A Acyl Carrier Protein, domain 2"/>
    <property type="match status" value="1"/>
</dbReference>
<dbReference type="InterPro" id="IPR001242">
    <property type="entry name" value="Condensation_dom"/>
</dbReference>
<dbReference type="GO" id="GO:0005886">
    <property type="term" value="C:plasma membrane"/>
    <property type="evidence" value="ECO:0007669"/>
    <property type="project" value="TreeGrafter"/>
</dbReference>
<dbReference type="InterPro" id="IPR014031">
    <property type="entry name" value="Ketoacyl_synth_C"/>
</dbReference>
<keyword evidence="5" id="KW-0276">Fatty acid metabolism</keyword>
<dbReference type="SMART" id="SM00823">
    <property type="entry name" value="PKS_PP"/>
    <property type="match status" value="1"/>
</dbReference>
<dbReference type="Proteomes" id="UP000430146">
    <property type="component" value="Unassembled WGS sequence"/>
</dbReference>
<evidence type="ECO:0000256" key="3">
    <source>
        <dbReference type="ARBA" id="ARBA00022553"/>
    </source>
</evidence>
<dbReference type="PROSITE" id="PS52004">
    <property type="entry name" value="KS3_2"/>
    <property type="match status" value="1"/>
</dbReference>
<dbReference type="Pfam" id="PF00109">
    <property type="entry name" value="ketoacyl-synt"/>
    <property type="match status" value="1"/>
</dbReference>
<evidence type="ECO:0000256" key="2">
    <source>
        <dbReference type="ARBA" id="ARBA00022450"/>
    </source>
</evidence>
<dbReference type="Pfam" id="PF02801">
    <property type="entry name" value="Ketoacyl-synt_C"/>
    <property type="match status" value="1"/>
</dbReference>
<dbReference type="InterPro" id="IPR009081">
    <property type="entry name" value="PP-bd_ACP"/>
</dbReference>
<dbReference type="PROSITE" id="PS00606">
    <property type="entry name" value="KS3_1"/>
    <property type="match status" value="1"/>
</dbReference>
<keyword evidence="3" id="KW-0597">Phosphoprotein</keyword>
<dbReference type="SMART" id="SM00825">
    <property type="entry name" value="PKS_KS"/>
    <property type="match status" value="1"/>
</dbReference>
<keyword evidence="6" id="KW-0443">Lipid metabolism</keyword>
<dbReference type="SUPFAM" id="SSF53901">
    <property type="entry name" value="Thiolase-like"/>
    <property type="match status" value="1"/>
</dbReference>
<sequence length="1485" mass="158621">MTSSTGNSPAGDIPDNAIAVIGMAGRFPGADSVSAFWRNLRSGVESIVDLSEDDLLAAGVTERSLANRSYVRRAALLSGIEEFDADFFGFTPYAARTLDPQHRLFLQSIYHALEDSGYDPAELEATVGVFGTSSTSGYLLHNLMSNYDPMMVIGQGASFEMVNLSLSNDKDHLATRVAHQFNFRGPALSVATACSSSLVAVHLACQSILNGECDIALAGGSSLRIPHRVGYWYEQGTMVSPTGHCRPFDVRSDGTIFGSGVGVVVLKALQDALDDGDRIHAVIRGSALNNDGSTKMTYAAPNAMGQAEVIAEAHAVAGVDASSISYIETHGTGTPLGDPIEIEGLRQAFDLSEETRSGPCYLGSVKSNIGHLETAAGIAGLIKAILCLEHRAIPATLHYTSPNPELHVDRGPFRVRGADGPWEADGIRRAGVSSFGVGGTNAHIVLEEAPTASDRVPAASPSRPQVLVLSAKTQESLAQARAALADELAATSEADGFRLPDAAYTLARRRKEPIRLAAVVHDQQDATAVLGAAETDNVFIGTGEADWDTSETAGDRVAFLFPGQGAQHIGMARGLHDSEPVFARHFDECATAFSDEMGYDLRAEIFDGVGRNLEHTDRAQPALFTVEYALAKLIQSYGVQPSIMAGHSIGEYPAATLAGVFDLDTAVKVVSMRARLMHAAPRGVMVAVPLSPEAIAEHLTADVDLATINDPGSSVVAGSEDAIRTFQAALAEKGIVARRVRTSHAFHSRLMDPVVGEFTAFLSRMTLREPQIPLLSNITGTTMSAAEATNPGTWARQIRATVRFADELDMLLADPDRVLVEVGPGGTLTSSAGRHPRWSQRHRAVRLMRHQAQNRSDHDTFLLALGQLWAAGVDVDLNPGQGSDENPTLVTLPGYPFQKQRHWVEHNAGAAWLTGGAGATGIADAGTATGAPPATAGGKSQVETAMLRIWSQCLGLSDIDRNANFFELGGDSLIAISVAMTAGHEGLDLTPQDLYENQTVASLAKVLTARYAEGGLARQSLDDAVHPPVPPNVAYFLEHGLRDVGRWRTPVILHLRSDVTEDDVRAVLTALTGVHDALRVHLVERAGTWDQHIAEPGEFTELVTRQLPDGVSSGSPQEREAVQAILDEQLREHQLLSSPLTATFIRGTGGGSSYLTLGVHGIAGDDVSRDVLITDIFTAFNQRMSGEEIVLAPVPASWREWSQRCAALASHPAVLDSRDYWLEVAAKPSLRVAGPEAAEPPGTDDLVRFSSPLSAADTGEVDDARRRLRLPIEEILLGALGRTFATVIGEGTVAVDLGGRGRSVLKPDVDLQRTAGWFTTIHPVALTCASTEQTSATQLLEDVRDTLKAVPHYGIGYGLLRYMYAPTARVLGAHRPADILFSHIGTIPDAPADQPEDAPVRFDSDTAMPIRDVLPGLGHALELRVFRVAGVLHLDWWYDSRRLGPTDVESFARQYSSALLDIVRAALAEEDADSADGELALVDLS</sequence>
<dbReference type="GO" id="GO:0004315">
    <property type="term" value="F:3-oxoacyl-[acyl-carrier-protein] synthase activity"/>
    <property type="evidence" value="ECO:0007669"/>
    <property type="project" value="UniProtKB-EC"/>
</dbReference>
<dbReference type="SUPFAM" id="SSF52777">
    <property type="entry name" value="CoA-dependent acyltransferases"/>
    <property type="match status" value="2"/>
</dbReference>
<evidence type="ECO:0000256" key="4">
    <source>
        <dbReference type="ARBA" id="ARBA00022679"/>
    </source>
</evidence>
<evidence type="ECO:0000313" key="11">
    <source>
        <dbReference type="Proteomes" id="UP000430146"/>
    </source>
</evidence>
<evidence type="ECO:0000256" key="6">
    <source>
        <dbReference type="ARBA" id="ARBA00023098"/>
    </source>
</evidence>
<reference evidence="10 11" key="1">
    <citation type="submission" date="2019-11" db="EMBL/GenBank/DDBJ databases">
        <authorList>
            <person name="Holert J."/>
        </authorList>
    </citation>
    <scope>NUCLEOTIDE SEQUENCE [LARGE SCALE GENOMIC DNA]</scope>
    <source>
        <strain evidence="10">BC8_1</strain>
    </source>
</reference>
<name>A0A5S9PQZ7_MYCVN</name>
<evidence type="ECO:0000256" key="7">
    <source>
        <dbReference type="ARBA" id="ARBA00023268"/>
    </source>
</evidence>
<organism evidence="10 11">
    <name type="scientific">Mycolicibacterium vanbaalenii</name>
    <name type="common">Mycobacterium vanbaalenii</name>
    <dbReference type="NCBI Taxonomy" id="110539"/>
    <lineage>
        <taxon>Bacteria</taxon>
        <taxon>Bacillati</taxon>
        <taxon>Actinomycetota</taxon>
        <taxon>Actinomycetes</taxon>
        <taxon>Mycobacteriales</taxon>
        <taxon>Mycobacteriaceae</taxon>
        <taxon>Mycolicibacterium</taxon>
    </lineage>
</organism>
<dbReference type="InterPro" id="IPR020806">
    <property type="entry name" value="PKS_PP-bd"/>
</dbReference>
<dbReference type="InterPro" id="IPR036736">
    <property type="entry name" value="ACP-like_sf"/>
</dbReference>
<dbReference type="Pfam" id="PF16197">
    <property type="entry name" value="KAsynt_C_assoc"/>
    <property type="match status" value="1"/>
</dbReference>
<evidence type="ECO:0000256" key="1">
    <source>
        <dbReference type="ARBA" id="ARBA00001957"/>
    </source>
</evidence>
<keyword evidence="10" id="KW-0012">Acyltransferase</keyword>
<gene>
    <name evidence="10" type="primary">ppsE_2</name>
    <name evidence="10" type="ORF">AELLOGFF_03682</name>
</gene>
<dbReference type="Gene3D" id="1.10.1200.10">
    <property type="entry name" value="ACP-like"/>
    <property type="match status" value="1"/>
</dbReference>
<dbReference type="Pfam" id="PF00698">
    <property type="entry name" value="Acyl_transf_1"/>
    <property type="match status" value="1"/>
</dbReference>
<dbReference type="CDD" id="cd00833">
    <property type="entry name" value="PKS"/>
    <property type="match status" value="1"/>
</dbReference>
<dbReference type="SUPFAM" id="SSF55048">
    <property type="entry name" value="Probable ACP-binding domain of malonyl-CoA ACP transacylase"/>
    <property type="match status" value="1"/>
</dbReference>
<dbReference type="EMBL" id="CACSIP010000011">
    <property type="protein sequence ID" value="CAA0107096.1"/>
    <property type="molecule type" value="Genomic_DNA"/>
</dbReference>
<dbReference type="PANTHER" id="PTHR43775:SF37">
    <property type="entry name" value="SI:DKEY-61P9.11"/>
    <property type="match status" value="1"/>
</dbReference>
<proteinExistence type="predicted"/>